<dbReference type="InterPro" id="IPR000172">
    <property type="entry name" value="GMC_OxRdtase_N"/>
</dbReference>
<keyword evidence="3" id="KW-0285">Flavoprotein</keyword>
<dbReference type="Gene3D" id="3.30.560.10">
    <property type="entry name" value="Glucose Oxidase, domain 3"/>
    <property type="match status" value="1"/>
</dbReference>
<evidence type="ECO:0000256" key="4">
    <source>
        <dbReference type="SAM" id="SignalP"/>
    </source>
</evidence>
<dbReference type="PROSITE" id="PS00624">
    <property type="entry name" value="GMC_OXRED_2"/>
    <property type="match status" value="1"/>
</dbReference>
<dbReference type="GO" id="GO:0016614">
    <property type="term" value="F:oxidoreductase activity, acting on CH-OH group of donors"/>
    <property type="evidence" value="ECO:0007669"/>
    <property type="project" value="InterPro"/>
</dbReference>
<evidence type="ECO:0000259" key="5">
    <source>
        <dbReference type="PROSITE" id="PS00623"/>
    </source>
</evidence>
<gene>
    <name evidence="7" type="ORF">Zmor_009782</name>
</gene>
<comment type="cofactor">
    <cofactor evidence="2">
        <name>FAD</name>
        <dbReference type="ChEBI" id="CHEBI:57692"/>
    </cofactor>
</comment>
<feature type="binding site" evidence="2">
    <location>
        <position position="275"/>
    </location>
    <ligand>
        <name>FAD</name>
        <dbReference type="ChEBI" id="CHEBI:57692"/>
    </ligand>
</feature>
<evidence type="ECO:0000259" key="6">
    <source>
        <dbReference type="PROSITE" id="PS00624"/>
    </source>
</evidence>
<dbReference type="SUPFAM" id="SSF54373">
    <property type="entry name" value="FAD-linked reductases, C-terminal domain"/>
    <property type="match status" value="1"/>
</dbReference>
<dbReference type="SUPFAM" id="SSF51905">
    <property type="entry name" value="FAD/NAD(P)-binding domain"/>
    <property type="match status" value="1"/>
</dbReference>
<accession>A0AA38ILX4</accession>
<dbReference type="Gene3D" id="3.50.50.60">
    <property type="entry name" value="FAD/NAD(P)-binding domain"/>
    <property type="match status" value="1"/>
</dbReference>
<evidence type="ECO:0000256" key="3">
    <source>
        <dbReference type="RuleBase" id="RU003968"/>
    </source>
</evidence>
<comment type="caution">
    <text evidence="7">The sequence shown here is derived from an EMBL/GenBank/DDBJ whole genome shotgun (WGS) entry which is preliminary data.</text>
</comment>
<evidence type="ECO:0000313" key="8">
    <source>
        <dbReference type="Proteomes" id="UP001168821"/>
    </source>
</evidence>
<dbReference type="PANTHER" id="PTHR11552:SF158">
    <property type="entry name" value="GH23626P-RELATED"/>
    <property type="match status" value="1"/>
</dbReference>
<proteinExistence type="inferred from homology"/>
<dbReference type="PROSITE" id="PS00623">
    <property type="entry name" value="GMC_OXRED_1"/>
    <property type="match status" value="1"/>
</dbReference>
<dbReference type="InterPro" id="IPR012132">
    <property type="entry name" value="GMC_OxRdtase"/>
</dbReference>
<dbReference type="AlphaFoldDB" id="A0AA38ILX4"/>
<keyword evidence="2 3" id="KW-0274">FAD</keyword>
<dbReference type="EMBL" id="JALNTZ010000003">
    <property type="protein sequence ID" value="KAJ3658015.1"/>
    <property type="molecule type" value="Genomic_DNA"/>
</dbReference>
<dbReference type="Pfam" id="PF05199">
    <property type="entry name" value="GMC_oxred_C"/>
    <property type="match status" value="1"/>
</dbReference>
<organism evidence="7 8">
    <name type="scientific">Zophobas morio</name>
    <dbReference type="NCBI Taxonomy" id="2755281"/>
    <lineage>
        <taxon>Eukaryota</taxon>
        <taxon>Metazoa</taxon>
        <taxon>Ecdysozoa</taxon>
        <taxon>Arthropoda</taxon>
        <taxon>Hexapoda</taxon>
        <taxon>Insecta</taxon>
        <taxon>Pterygota</taxon>
        <taxon>Neoptera</taxon>
        <taxon>Endopterygota</taxon>
        <taxon>Coleoptera</taxon>
        <taxon>Polyphaga</taxon>
        <taxon>Cucujiformia</taxon>
        <taxon>Tenebrionidae</taxon>
        <taxon>Zophobas</taxon>
    </lineage>
</organism>
<dbReference type="InterPro" id="IPR036188">
    <property type="entry name" value="FAD/NAD-bd_sf"/>
</dbReference>
<evidence type="ECO:0000256" key="2">
    <source>
        <dbReference type="PIRSR" id="PIRSR000137-2"/>
    </source>
</evidence>
<dbReference type="Proteomes" id="UP001168821">
    <property type="component" value="Unassembled WGS sequence"/>
</dbReference>
<comment type="similarity">
    <text evidence="1 3">Belongs to the GMC oxidoreductase family.</text>
</comment>
<dbReference type="PANTHER" id="PTHR11552">
    <property type="entry name" value="GLUCOSE-METHANOL-CHOLINE GMC OXIDOREDUCTASE"/>
    <property type="match status" value="1"/>
</dbReference>
<reference evidence="7" key="1">
    <citation type="journal article" date="2023" name="G3 (Bethesda)">
        <title>Whole genome assemblies of Zophobas morio and Tenebrio molitor.</title>
        <authorList>
            <person name="Kaur S."/>
            <person name="Stinson S.A."/>
            <person name="diCenzo G.C."/>
        </authorList>
    </citation>
    <scope>NUCLEOTIDE SEQUENCE</scope>
    <source>
        <strain evidence="7">QUZm001</strain>
    </source>
</reference>
<feature type="domain" description="Glucose-methanol-choline oxidoreductase N-terminal" evidence="5">
    <location>
        <begin position="138"/>
        <end position="161"/>
    </location>
</feature>
<dbReference type="InterPro" id="IPR007867">
    <property type="entry name" value="GMC_OxRtase_C"/>
</dbReference>
<protein>
    <recommendedName>
        <fullName evidence="5 6">Glucose-methanol-choline oxidoreductase N-terminal domain-containing protein</fullName>
    </recommendedName>
</protein>
<sequence length="605" mass="66433">MFLLLYITLFFVRVVTPSLTTDYYQTLISERTTQAQVYELPETNSEFATSDEPTDFGSYDFIIAGAGSAGSVLASRLSEIDDWRILLLEAGGEEDDFNAIPGMFPYLQFSEMNWGYYTTPQANCCLGMRDYKCMAPRGKSIGGSSAINAVLYVRGNAEDYDKWVQLGNPGWSYEEVLPYFMKSENSQIRGNGGYHGKGGFWGVEHATPYSDLFDVFVEANDALNQSNIDYNGAGQIGVSKTQLSIKHGKRQSAGTAFLDNARKRSNLEVVTGALVTRVNINEETKRAEGVEFATKEQKFRVSATKEVLVAAGAINTPQLLMLSGVGPAKHLQELGINVIAELPVGQNLMEHPQFLGLTFHTNYSAQGSNFDDTIEQYLQGSGPLTSTAEALGFLHGDSIDGTPTIMYAFSPPSGSSSPIVARMYNYNDNLIENYLNTLNPSSDVSFSLILLHQKSRGSVTLKSSNPIDFPNVDLNMFEEEEDVDDFVKGIDFVLDLVQTDPFQRINATFVDIPVCGEFEKFSREFWGCAVRHMSMTLYHPCGTTAMGLSEENSVVDSSLKVHGIASLRVVDAGIFPSTISGPTNAAVIMVAEKIADVIKNEYGFK</sequence>
<keyword evidence="4" id="KW-0732">Signal</keyword>
<feature type="signal peptide" evidence="4">
    <location>
        <begin position="1"/>
        <end position="17"/>
    </location>
</feature>
<feature type="chain" id="PRO_5041287155" description="Glucose-methanol-choline oxidoreductase N-terminal domain-containing protein" evidence="4">
    <location>
        <begin position="18"/>
        <end position="605"/>
    </location>
</feature>
<dbReference type="GO" id="GO:0050660">
    <property type="term" value="F:flavin adenine dinucleotide binding"/>
    <property type="evidence" value="ECO:0007669"/>
    <property type="project" value="InterPro"/>
</dbReference>
<evidence type="ECO:0000313" key="7">
    <source>
        <dbReference type="EMBL" id="KAJ3658015.1"/>
    </source>
</evidence>
<name>A0AA38ILX4_9CUCU</name>
<dbReference type="PIRSF" id="PIRSF000137">
    <property type="entry name" value="Alcohol_oxidase"/>
    <property type="match status" value="1"/>
</dbReference>
<evidence type="ECO:0000256" key="1">
    <source>
        <dbReference type="ARBA" id="ARBA00010790"/>
    </source>
</evidence>
<keyword evidence="8" id="KW-1185">Reference proteome</keyword>
<dbReference type="Pfam" id="PF00732">
    <property type="entry name" value="GMC_oxred_N"/>
    <property type="match status" value="1"/>
</dbReference>
<feature type="domain" description="Glucose-methanol-choline oxidoreductase N-terminal" evidence="6">
    <location>
        <begin position="312"/>
        <end position="326"/>
    </location>
</feature>